<proteinExistence type="predicted"/>
<protein>
    <submittedName>
        <fullName evidence="1">Uncharacterized protein</fullName>
    </submittedName>
</protein>
<sequence>MAIVDKVKQLWGSQQSSAFKLAAWALAGGIALVAYEYSKPKQDEFDDAESWNKKILDKNKK</sequence>
<name>A0A024T9F5_9STRA</name>
<accession>A0A024T9F5</accession>
<dbReference type="AlphaFoldDB" id="A0A024T9F5"/>
<dbReference type="GeneID" id="20091561"/>
<reference evidence="1" key="1">
    <citation type="submission" date="2013-12" db="EMBL/GenBank/DDBJ databases">
        <title>The Genome Sequence of Aphanomyces invadans NJM9701.</title>
        <authorList>
            <consortium name="The Broad Institute Genomics Platform"/>
            <person name="Russ C."/>
            <person name="Tyler B."/>
            <person name="van West P."/>
            <person name="Dieguez-Uribeondo J."/>
            <person name="Young S.K."/>
            <person name="Zeng Q."/>
            <person name="Gargeya S."/>
            <person name="Fitzgerald M."/>
            <person name="Abouelleil A."/>
            <person name="Alvarado L."/>
            <person name="Chapman S.B."/>
            <person name="Gainer-Dewar J."/>
            <person name="Goldberg J."/>
            <person name="Griggs A."/>
            <person name="Gujja S."/>
            <person name="Hansen M."/>
            <person name="Howarth C."/>
            <person name="Imamovic A."/>
            <person name="Ireland A."/>
            <person name="Larimer J."/>
            <person name="McCowan C."/>
            <person name="Murphy C."/>
            <person name="Pearson M."/>
            <person name="Poon T.W."/>
            <person name="Priest M."/>
            <person name="Roberts A."/>
            <person name="Saif S."/>
            <person name="Shea T."/>
            <person name="Sykes S."/>
            <person name="Wortman J."/>
            <person name="Nusbaum C."/>
            <person name="Birren B."/>
        </authorList>
    </citation>
    <scope>NUCLEOTIDE SEQUENCE [LARGE SCALE GENOMIC DNA]</scope>
    <source>
        <strain evidence="1">NJM9701</strain>
    </source>
</reference>
<dbReference type="VEuPathDB" id="FungiDB:H310_14511"/>
<organism evidence="1">
    <name type="scientific">Aphanomyces invadans</name>
    <dbReference type="NCBI Taxonomy" id="157072"/>
    <lineage>
        <taxon>Eukaryota</taxon>
        <taxon>Sar</taxon>
        <taxon>Stramenopiles</taxon>
        <taxon>Oomycota</taxon>
        <taxon>Saprolegniomycetes</taxon>
        <taxon>Saprolegniales</taxon>
        <taxon>Verrucalvaceae</taxon>
        <taxon>Aphanomyces</taxon>
    </lineage>
</organism>
<gene>
    <name evidence="1" type="ORF">H310_14511</name>
</gene>
<dbReference type="EMBL" id="KI914023">
    <property type="protein sequence ID" value="ETV90775.1"/>
    <property type="molecule type" value="Genomic_DNA"/>
</dbReference>
<evidence type="ECO:0000313" key="1">
    <source>
        <dbReference type="EMBL" id="ETV90775.1"/>
    </source>
</evidence>
<dbReference type="RefSeq" id="XP_008880611.1">
    <property type="nucleotide sequence ID" value="XM_008882389.1"/>
</dbReference>